<evidence type="ECO:0000313" key="1">
    <source>
        <dbReference type="EMBL" id="MDC7225516.1"/>
    </source>
</evidence>
<name>A0AAJ1IG19_9SPIO</name>
<comment type="caution">
    <text evidence="1">The sequence shown here is derived from an EMBL/GenBank/DDBJ whole genome shotgun (WGS) entry which is preliminary data.</text>
</comment>
<dbReference type="EMBL" id="JAQQAL010000007">
    <property type="protein sequence ID" value="MDC7225516.1"/>
    <property type="molecule type" value="Genomic_DNA"/>
</dbReference>
<reference evidence="1 2" key="1">
    <citation type="submission" date="2022-12" db="EMBL/GenBank/DDBJ databases">
        <title>Metagenome assembled genome from gulf of manar.</title>
        <authorList>
            <person name="Kohli P."/>
            <person name="Pk S."/>
            <person name="Venkata Ramana C."/>
            <person name="Sasikala C."/>
        </authorList>
    </citation>
    <scope>NUCLEOTIDE SEQUENCE [LARGE SCALE GENOMIC DNA]</scope>
    <source>
        <strain evidence="1">JB008</strain>
    </source>
</reference>
<dbReference type="AlphaFoldDB" id="A0AAJ1IG19"/>
<protein>
    <submittedName>
        <fullName evidence="1">Uncharacterized protein</fullName>
    </submittedName>
</protein>
<evidence type="ECO:0000313" key="2">
    <source>
        <dbReference type="Proteomes" id="UP001221217"/>
    </source>
</evidence>
<proteinExistence type="predicted"/>
<dbReference type="Proteomes" id="UP001221217">
    <property type="component" value="Unassembled WGS sequence"/>
</dbReference>
<gene>
    <name evidence="1" type="ORF">PQJ61_01985</name>
</gene>
<sequence length="311" mass="35615">MIINESDKQKATAFIQRLMANPALKSFSLLQREEQIIQFLTVNSRQLYPTLSSQAFFPGKSWDSICAILVSVLYELTDNEVLPDIRLLINRLDFTFFTFLRPSNLDEGQAKQVVMDFLQKMLANEQARRIFTGSLAAVNYNIVKKYTAEIYRRKKYIHFELLKVEKLKMGEREVENMINLVMLLKPMIYLFSQQANVMKNTANGNIFPCSFTETLAKNLSAKAQAVPPQVFSSSMNANASFADNSKLEASARLGNVFSAMCRNYKPDTKKDRGADTAMKSWINVARKNYKFYGYDIKMLDELYNIAADNGW</sequence>
<accession>A0AAJ1IG19</accession>
<organism evidence="1 2">
    <name type="scientific">Candidatus Thalassospirochaeta sargassi</name>
    <dbReference type="NCBI Taxonomy" id="3119039"/>
    <lineage>
        <taxon>Bacteria</taxon>
        <taxon>Pseudomonadati</taxon>
        <taxon>Spirochaetota</taxon>
        <taxon>Spirochaetia</taxon>
        <taxon>Spirochaetales</taxon>
        <taxon>Spirochaetaceae</taxon>
        <taxon>Candidatus Thalassospirochaeta</taxon>
    </lineage>
</organism>